<keyword evidence="6" id="KW-0680">Restriction system</keyword>
<evidence type="ECO:0000256" key="1">
    <source>
        <dbReference type="ARBA" id="ARBA00006594"/>
    </source>
</evidence>
<dbReference type="GO" id="GO:0009007">
    <property type="term" value="F:site-specific DNA-methyltransferase (adenine-specific) activity"/>
    <property type="evidence" value="ECO:0007669"/>
    <property type="project" value="UniProtKB-EC"/>
</dbReference>
<gene>
    <name evidence="10" type="ORF">BZG01_07010</name>
</gene>
<sequence length="405" mass="45874">MQIVHIFIYYHAFYWTRMDKLGRFYTGNAFSKLLVNQLDIDSPKHILDLGVGDGSLLSAALNKWEDAYYSAVDIEEKSFDESLQINFIKKDVLNNSSEITVELSNCDVDIAICNPPYKRIKNRKRYNSLFREVGFNNCLKLKYITADLLFLAFNLSLLKNNGQLGIILPDTLIASSDFELLRMDILKYDITSIIELPEKIFKKTEAKTYILIINKRKSSSNSTNLLIADTSGQIQNQLKVNKSDLIKRMDYSFNLFHLLDCNNGVSLAELGATIKRGRLSGKLLRNKGGAFFHTSDFKGQTYVSLPSNNYKNGELYAEKGDILIARVGSRCLGKFCVIESGCIVISDCILKVTLPKMFIEPFIHALSSDYGRNWFKAYSHGVCAKLISKKDLLSFKIDLSNSHAH</sequence>
<dbReference type="Gene3D" id="3.40.50.150">
    <property type="entry name" value="Vaccinia Virus protein VP39"/>
    <property type="match status" value="1"/>
</dbReference>
<dbReference type="GO" id="GO:0032259">
    <property type="term" value="P:methylation"/>
    <property type="evidence" value="ECO:0007669"/>
    <property type="project" value="UniProtKB-KW"/>
</dbReference>
<dbReference type="AlphaFoldDB" id="A0A2N3IAT3"/>
<dbReference type="PRINTS" id="PR00507">
    <property type="entry name" value="N12N6MTFRASE"/>
</dbReference>
<comment type="catalytic activity">
    <reaction evidence="8">
        <text>a 2'-deoxyadenosine in DNA + S-adenosyl-L-methionine = an N(6)-methyl-2'-deoxyadenosine in DNA + S-adenosyl-L-homocysteine + H(+)</text>
        <dbReference type="Rhea" id="RHEA:15197"/>
        <dbReference type="Rhea" id="RHEA-COMP:12418"/>
        <dbReference type="Rhea" id="RHEA-COMP:12419"/>
        <dbReference type="ChEBI" id="CHEBI:15378"/>
        <dbReference type="ChEBI" id="CHEBI:57856"/>
        <dbReference type="ChEBI" id="CHEBI:59789"/>
        <dbReference type="ChEBI" id="CHEBI:90615"/>
        <dbReference type="ChEBI" id="CHEBI:90616"/>
        <dbReference type="EC" id="2.1.1.72"/>
    </reaction>
</comment>
<dbReference type="EC" id="2.1.1.72" evidence="2"/>
<accession>A0A2N3IAT3</accession>
<reference evidence="10 11" key="1">
    <citation type="journal article" date="2017" name="Front. Microbiol.">
        <title>Labilibaculum manganireducens gen. nov., sp. nov. and Labilibaculum filiforme sp. nov., Novel Bacteroidetes Isolated from Subsurface Sediments of the Baltic Sea.</title>
        <authorList>
            <person name="Vandieken V."/>
            <person name="Marshall I.P."/>
            <person name="Niemann H."/>
            <person name="Engelen B."/>
            <person name="Cypionka H."/>
        </authorList>
    </citation>
    <scope>NUCLEOTIDE SEQUENCE [LARGE SCALE GENOMIC DNA]</scope>
    <source>
        <strain evidence="10 11">59.10-2M</strain>
    </source>
</reference>
<dbReference type="EMBL" id="MVDE01000008">
    <property type="protein sequence ID" value="PKQ67484.1"/>
    <property type="molecule type" value="Genomic_DNA"/>
</dbReference>
<dbReference type="CDD" id="cd02440">
    <property type="entry name" value="AdoMet_MTases"/>
    <property type="match status" value="1"/>
</dbReference>
<evidence type="ECO:0000313" key="10">
    <source>
        <dbReference type="EMBL" id="PKQ67484.1"/>
    </source>
</evidence>
<evidence type="ECO:0000256" key="2">
    <source>
        <dbReference type="ARBA" id="ARBA00011900"/>
    </source>
</evidence>
<evidence type="ECO:0000259" key="9">
    <source>
        <dbReference type="Pfam" id="PF02384"/>
    </source>
</evidence>
<dbReference type="GO" id="GO:0008170">
    <property type="term" value="F:N-methyltransferase activity"/>
    <property type="evidence" value="ECO:0007669"/>
    <property type="project" value="InterPro"/>
</dbReference>
<dbReference type="SUPFAM" id="SSF53335">
    <property type="entry name" value="S-adenosyl-L-methionine-dependent methyltransferases"/>
    <property type="match status" value="1"/>
</dbReference>
<protein>
    <recommendedName>
        <fullName evidence="2">site-specific DNA-methyltransferase (adenine-specific)</fullName>
        <ecNumber evidence="2">2.1.1.72</ecNumber>
    </recommendedName>
</protein>
<organism evidence="10 11">
    <name type="scientific">Labilibaculum manganireducens</name>
    <dbReference type="NCBI Taxonomy" id="1940525"/>
    <lineage>
        <taxon>Bacteria</taxon>
        <taxon>Pseudomonadati</taxon>
        <taxon>Bacteroidota</taxon>
        <taxon>Bacteroidia</taxon>
        <taxon>Marinilabiliales</taxon>
        <taxon>Marinifilaceae</taxon>
        <taxon>Labilibaculum</taxon>
    </lineage>
</organism>
<dbReference type="GO" id="GO:0003677">
    <property type="term" value="F:DNA binding"/>
    <property type="evidence" value="ECO:0007669"/>
    <property type="project" value="UniProtKB-KW"/>
</dbReference>
<evidence type="ECO:0000256" key="3">
    <source>
        <dbReference type="ARBA" id="ARBA00022603"/>
    </source>
</evidence>
<evidence type="ECO:0000256" key="8">
    <source>
        <dbReference type="ARBA" id="ARBA00047942"/>
    </source>
</evidence>
<dbReference type="InterPro" id="IPR051537">
    <property type="entry name" value="DNA_Adenine_Mtase"/>
</dbReference>
<keyword evidence="7" id="KW-0238">DNA-binding</keyword>
<evidence type="ECO:0000256" key="4">
    <source>
        <dbReference type="ARBA" id="ARBA00022679"/>
    </source>
</evidence>
<dbReference type="Gene3D" id="3.90.220.20">
    <property type="entry name" value="DNA methylase specificity domains"/>
    <property type="match status" value="1"/>
</dbReference>
<keyword evidence="4" id="KW-0808">Transferase</keyword>
<evidence type="ECO:0000256" key="5">
    <source>
        <dbReference type="ARBA" id="ARBA00022691"/>
    </source>
</evidence>
<evidence type="ECO:0000256" key="6">
    <source>
        <dbReference type="ARBA" id="ARBA00022747"/>
    </source>
</evidence>
<feature type="domain" description="DNA methylase adenine-specific" evidence="9">
    <location>
        <begin position="19"/>
        <end position="238"/>
    </location>
</feature>
<keyword evidence="3" id="KW-0489">Methyltransferase</keyword>
<dbReference type="PANTHER" id="PTHR42933:SF1">
    <property type="entry name" value="SITE-SPECIFIC DNA-METHYLTRANSFERASE (ADENINE-SPECIFIC)"/>
    <property type="match status" value="1"/>
</dbReference>
<dbReference type="Pfam" id="PF02384">
    <property type="entry name" value="N6_Mtase"/>
    <property type="match status" value="1"/>
</dbReference>
<dbReference type="InterPro" id="IPR029063">
    <property type="entry name" value="SAM-dependent_MTases_sf"/>
</dbReference>
<dbReference type="Proteomes" id="UP000233618">
    <property type="component" value="Unassembled WGS sequence"/>
</dbReference>
<dbReference type="PROSITE" id="PS00092">
    <property type="entry name" value="N6_MTASE"/>
    <property type="match status" value="1"/>
</dbReference>
<proteinExistence type="inferred from homology"/>
<dbReference type="SUPFAM" id="SSF116734">
    <property type="entry name" value="DNA methylase specificity domain"/>
    <property type="match status" value="1"/>
</dbReference>
<evidence type="ECO:0000256" key="7">
    <source>
        <dbReference type="ARBA" id="ARBA00023125"/>
    </source>
</evidence>
<dbReference type="InterPro" id="IPR003356">
    <property type="entry name" value="DNA_methylase_A-5"/>
</dbReference>
<comment type="caution">
    <text evidence="10">The sequence shown here is derived from an EMBL/GenBank/DDBJ whole genome shotgun (WGS) entry which is preliminary data.</text>
</comment>
<name>A0A2N3IAT3_9BACT</name>
<evidence type="ECO:0000313" key="11">
    <source>
        <dbReference type="Proteomes" id="UP000233618"/>
    </source>
</evidence>
<dbReference type="InterPro" id="IPR002052">
    <property type="entry name" value="DNA_methylase_N6_adenine_CS"/>
</dbReference>
<dbReference type="GO" id="GO:0009307">
    <property type="term" value="P:DNA restriction-modification system"/>
    <property type="evidence" value="ECO:0007669"/>
    <property type="project" value="UniProtKB-KW"/>
</dbReference>
<keyword evidence="11" id="KW-1185">Reference proteome</keyword>
<keyword evidence="5" id="KW-0949">S-adenosyl-L-methionine</keyword>
<dbReference type="InterPro" id="IPR044946">
    <property type="entry name" value="Restrct_endonuc_typeI_TRD_sf"/>
</dbReference>
<comment type="similarity">
    <text evidence="1">Belongs to the N(4)/N(6)-methyltransferase family.</text>
</comment>
<dbReference type="PANTHER" id="PTHR42933">
    <property type="entry name" value="SLR6095 PROTEIN"/>
    <property type="match status" value="1"/>
</dbReference>